<protein>
    <submittedName>
        <fullName evidence="2">Uncharacterized protein</fullName>
    </submittedName>
</protein>
<organism evidence="2">
    <name type="scientific">Boseongicola sp. SB0664_bin_43</name>
    <dbReference type="NCBI Taxonomy" id="2604844"/>
    <lineage>
        <taxon>Bacteria</taxon>
        <taxon>Pseudomonadati</taxon>
        <taxon>Pseudomonadota</taxon>
        <taxon>Alphaproteobacteria</taxon>
        <taxon>Rhodobacterales</taxon>
        <taxon>Paracoccaceae</taxon>
        <taxon>Boseongicola</taxon>
    </lineage>
</organism>
<comment type="caution">
    <text evidence="2">The sequence shown here is derived from an EMBL/GenBank/DDBJ whole genome shotgun (WGS) entry which is preliminary data.</text>
</comment>
<accession>A0A6B0Y434</accession>
<proteinExistence type="predicted"/>
<dbReference type="EMBL" id="VXRY01000417">
    <property type="protein sequence ID" value="MXY34460.1"/>
    <property type="molecule type" value="Genomic_DNA"/>
</dbReference>
<evidence type="ECO:0000313" key="2">
    <source>
        <dbReference type="EMBL" id="MXY34460.1"/>
    </source>
</evidence>
<reference evidence="2" key="1">
    <citation type="submission" date="2019-09" db="EMBL/GenBank/DDBJ databases">
        <title>Characterisation of the sponge microbiome using genome-centric metagenomics.</title>
        <authorList>
            <person name="Engelberts J.P."/>
            <person name="Robbins S.J."/>
            <person name="De Goeij J.M."/>
            <person name="Aranda M."/>
            <person name="Bell S.C."/>
            <person name="Webster N.S."/>
        </authorList>
    </citation>
    <scope>NUCLEOTIDE SEQUENCE</scope>
    <source>
        <strain evidence="2">SB0664_bin_43</strain>
    </source>
</reference>
<sequence>MSDGAGDEVEKRVESGFAQAPLVVRRREKPFPNVLSMLATRLSDEQVEAFLHLLEGAARRQAVETDDFDQPQGPHTGRREHAGALFDGSTDVARHDVCLIQTPVRHQPF</sequence>
<name>A0A6B0Y434_9RHOB</name>
<evidence type="ECO:0000256" key="1">
    <source>
        <dbReference type="SAM" id="MobiDB-lite"/>
    </source>
</evidence>
<dbReference type="AlphaFoldDB" id="A0A6B0Y434"/>
<gene>
    <name evidence="2" type="ORF">F4Y60_10340</name>
</gene>
<feature type="region of interest" description="Disordered" evidence="1">
    <location>
        <begin position="61"/>
        <end position="87"/>
    </location>
</feature>